<dbReference type="PANTHER" id="PTHR22674:SF6">
    <property type="entry name" value="NTPASE KAP FAMILY P-LOOP DOMAIN-CONTAINING PROTEIN 1"/>
    <property type="match status" value="1"/>
</dbReference>
<accession>A0ABQ2U9U5</accession>
<dbReference type="InterPro" id="IPR011646">
    <property type="entry name" value="KAP_P-loop"/>
</dbReference>
<sequence>MLEGRPVAESDRAVNVLVLAGSDLEFDAVRQQLDHVQTGTSDRPLTAVGTIRGTTVEVALGLGLSEEVLVAIADLRPKAILVARLGEALSYEVAVDDVVVATRLDHYLGQDSQVFGNEVMTWLPDSTLQARAFGLARAGWRGANPEAPCDLHFGPVAVVRDATTLTRPVTFDFRDAVVIDSARPALDAPTLDIYGVTGHANIGVDVSSTTGPSSALSNLVAFALALAVQLDADAEDVVRRLRTRGHGDRVARTDLLAREAFVESLAELLAYAAPADSDEDLAGPTVIAIEGAWGAGKSTLMDMTRARLDAIGPPSRRRRPWSDVLKRWRRRKLRAWDADLTLSGWFARSKPRKDVAAPRVLTAMFNPWSYQTGEHVWAGLNECIVSTGAPVIAGHAGSSLQRFWFTHNIERLDRRHVQRTLRKRLISPLLRLGVFALPVPLLAQLLKSPDPYTVIGYQVAPVDLALWITGVLLGAGLLHTAVRYVARAADTLLPAELFGPLTGYTAGAGTDDPLRDPHRRARTGPLHSAQQDVQELIRELGDSGSQLVVFIDDLDRCSPRTTADVFEAINGFLSASFPTIRFVLGIDAAATAAHLDAAYSALVVADAGRDTADPSPGWTFLRKLIQLPLPLPRVVRTHVEPLLTGLLGTQITATENNITEATAATPTVRQPVIEVSDVPVTGEIETAAAVVTLEHDERVRARFAERLQAQPDLSVREAKRILTVWMFYVRVLDRLRPETGVDGVSRACHLVLLAEIVARWPAAQRCLHRRVDGRHGLRALTDAVNDNALWEIEVRRYGLSGDQHQSFRTGLRRILREYDGSEIAALAEQLT</sequence>
<gene>
    <name evidence="2" type="ORF">GCM10010178_01180</name>
</gene>
<reference evidence="3" key="1">
    <citation type="journal article" date="2019" name="Int. J. Syst. Evol. Microbiol.">
        <title>The Global Catalogue of Microorganisms (GCM) 10K type strain sequencing project: providing services to taxonomists for standard genome sequencing and annotation.</title>
        <authorList>
            <consortium name="The Broad Institute Genomics Platform"/>
            <consortium name="The Broad Institute Genome Sequencing Center for Infectious Disease"/>
            <person name="Wu L."/>
            <person name="Ma J."/>
        </authorList>
    </citation>
    <scope>NUCLEOTIDE SEQUENCE [LARGE SCALE GENOMIC DNA]</scope>
    <source>
        <strain evidence="3">JCM 3296</strain>
    </source>
</reference>
<evidence type="ECO:0000313" key="2">
    <source>
        <dbReference type="EMBL" id="GGU13715.1"/>
    </source>
</evidence>
<dbReference type="Proteomes" id="UP000649573">
    <property type="component" value="Unassembled WGS sequence"/>
</dbReference>
<organism evidence="2 3">
    <name type="scientific">Lentzea flava</name>
    <dbReference type="NCBI Taxonomy" id="103732"/>
    <lineage>
        <taxon>Bacteria</taxon>
        <taxon>Bacillati</taxon>
        <taxon>Actinomycetota</taxon>
        <taxon>Actinomycetes</taxon>
        <taxon>Pseudonocardiales</taxon>
        <taxon>Pseudonocardiaceae</taxon>
        <taxon>Lentzea</taxon>
    </lineage>
</organism>
<dbReference type="InterPro" id="IPR052754">
    <property type="entry name" value="NTPase_KAP_P-loop"/>
</dbReference>
<proteinExistence type="predicted"/>
<keyword evidence="3" id="KW-1185">Reference proteome</keyword>
<feature type="domain" description="KAP NTPase" evidence="1">
    <location>
        <begin position="259"/>
        <end position="656"/>
    </location>
</feature>
<dbReference type="Pfam" id="PF07693">
    <property type="entry name" value="KAP_NTPase"/>
    <property type="match status" value="1"/>
</dbReference>
<comment type="caution">
    <text evidence="2">The sequence shown here is derived from an EMBL/GenBank/DDBJ whole genome shotgun (WGS) entry which is preliminary data.</text>
</comment>
<evidence type="ECO:0000259" key="1">
    <source>
        <dbReference type="Pfam" id="PF07693"/>
    </source>
</evidence>
<dbReference type="InterPro" id="IPR035994">
    <property type="entry name" value="Nucleoside_phosphorylase_sf"/>
</dbReference>
<protein>
    <recommendedName>
        <fullName evidence="1">KAP NTPase domain-containing protein</fullName>
    </recommendedName>
</protein>
<dbReference type="EMBL" id="BMRE01000001">
    <property type="protein sequence ID" value="GGU13715.1"/>
    <property type="molecule type" value="Genomic_DNA"/>
</dbReference>
<name>A0ABQ2U9U5_9PSEU</name>
<dbReference type="SUPFAM" id="SSF53167">
    <property type="entry name" value="Purine and uridine phosphorylases"/>
    <property type="match status" value="1"/>
</dbReference>
<evidence type="ECO:0000313" key="3">
    <source>
        <dbReference type="Proteomes" id="UP000649573"/>
    </source>
</evidence>
<dbReference type="PANTHER" id="PTHR22674">
    <property type="entry name" value="NTPASE, KAP FAMILY P-LOOP DOMAIN-CONTAINING 1"/>
    <property type="match status" value="1"/>
</dbReference>